<gene>
    <name evidence="2" type="ORF">CGC48_07390</name>
</gene>
<evidence type="ECO:0000313" key="3">
    <source>
        <dbReference type="Proteomes" id="UP000242855"/>
    </source>
</evidence>
<evidence type="ECO:0000313" key="2">
    <source>
        <dbReference type="EMBL" id="ATA68468.1"/>
    </source>
</evidence>
<name>A0A250E9N9_9FLAO</name>
<dbReference type="Proteomes" id="UP000242855">
    <property type="component" value="Chromosome"/>
</dbReference>
<dbReference type="KEGG" id="ccyn:CGC48_07390"/>
<dbReference type="InterPro" id="IPR012334">
    <property type="entry name" value="Pectin_lyas_fold"/>
</dbReference>
<dbReference type="AlphaFoldDB" id="A0A250E9N9"/>
<protein>
    <recommendedName>
        <fullName evidence="1">Right handed beta helix domain-containing protein</fullName>
    </recommendedName>
</protein>
<dbReference type="Pfam" id="PF13229">
    <property type="entry name" value="Beta_helix"/>
    <property type="match status" value="1"/>
</dbReference>
<dbReference type="InterPro" id="IPR011050">
    <property type="entry name" value="Pectin_lyase_fold/virulence"/>
</dbReference>
<dbReference type="EMBL" id="CP022378">
    <property type="protein sequence ID" value="ATA68468.1"/>
    <property type="molecule type" value="Genomic_DNA"/>
</dbReference>
<dbReference type="InterPro" id="IPR039448">
    <property type="entry name" value="Beta_helix"/>
</dbReference>
<evidence type="ECO:0000259" key="1">
    <source>
        <dbReference type="Pfam" id="PF13229"/>
    </source>
</evidence>
<proteinExistence type="predicted"/>
<reference evidence="2 3" key="1">
    <citation type="journal article" date="2017" name="Genome Announc.">
        <title>Twelve Complete Reference Genomes of Clinical Isolates in the Capnocytophaga Genus.</title>
        <authorList>
            <person name="Villarma A."/>
            <person name="Gulvik C.A."/>
            <person name="Rowe L.A."/>
            <person name="Sheth M."/>
            <person name="Juieng P."/>
            <person name="Nicholson A.C."/>
            <person name="Loparev V.N."/>
            <person name="McQuiston J.R."/>
        </authorList>
    </citation>
    <scope>NUCLEOTIDE SEQUENCE [LARGE SCALE GENOMIC DNA]</scope>
    <source>
        <strain evidence="2 3">G7591</strain>
    </source>
</reference>
<feature type="domain" description="Right handed beta helix" evidence="1">
    <location>
        <begin position="93"/>
        <end position="225"/>
    </location>
</feature>
<dbReference type="RefSeq" id="WP_098029072.1">
    <property type="nucleotide sequence ID" value="NZ_CP022378.1"/>
</dbReference>
<dbReference type="GeneID" id="96781617"/>
<organism evidence="2 3">
    <name type="scientific">Capnocytophaga cynodegmi</name>
    <dbReference type="NCBI Taxonomy" id="28189"/>
    <lineage>
        <taxon>Bacteria</taxon>
        <taxon>Pseudomonadati</taxon>
        <taxon>Bacteroidota</taxon>
        <taxon>Flavobacteriia</taxon>
        <taxon>Flavobacteriales</taxon>
        <taxon>Flavobacteriaceae</taxon>
        <taxon>Capnocytophaga</taxon>
    </lineage>
</organism>
<sequence>MKKRIITSLLFLGIIPIIVFGGSSCTFEDILDHSSEKRKELDKNNEKYDFIITTQNVKGDFRTFFQSIVDKHSNILIKDGTYDIELISEYRAIKPKNGCTITFESNAKIKVKPNGLDIYSVIDLKSKNNVTIVNPNIEGDKYTHLGTTGEWGNGINITDCSDIKIVNARISKMWGDGLYINNAKNVKIHNPVLDDNRRQGISIISCENVEIHSPIISNTSGTYPAFGIVVEPNQNGEHVKNLKIYNAIFRNNGKLNDGGKFEGDFAGFCLSPHQISKKKPTNQKEFIPTTFDIELISPIFEGDQLLISASSDLVKGKLTVKNPEFRESYISAVYILNHQSNNFETEIANPLFYNCVKKTNLLSSYFIPMLFNCNKQGVKTTGNKNISIRNPRFIADKNATFNKNAIRNITPSSFSEDLKDVRIENLIIDGYSIPFYNHSGISDPNLSNFSNLHSKFILTINTEKSKLPSFGFSRWSDFEVVKNLDKTIVNINENTIEAPIIYLNDNIPISGFELYYANNSTNKVPLNLNFGTKSTLTKKTIQREKQKQRLSSSITIPHGSHVTLIKKGTNLWEVVNKKSSSNIQY</sequence>
<dbReference type="PROSITE" id="PS51257">
    <property type="entry name" value="PROKAR_LIPOPROTEIN"/>
    <property type="match status" value="1"/>
</dbReference>
<dbReference type="SUPFAM" id="SSF51126">
    <property type="entry name" value="Pectin lyase-like"/>
    <property type="match status" value="1"/>
</dbReference>
<dbReference type="Gene3D" id="2.160.20.10">
    <property type="entry name" value="Single-stranded right-handed beta-helix, Pectin lyase-like"/>
    <property type="match status" value="1"/>
</dbReference>
<accession>A0A250E9N9</accession>